<feature type="domain" description="Peptidoglycan binding-like" evidence="3">
    <location>
        <begin position="172"/>
        <end position="223"/>
    </location>
</feature>
<dbReference type="InterPro" id="IPR002477">
    <property type="entry name" value="Peptidoglycan-bd-like"/>
</dbReference>
<dbReference type="Gene3D" id="1.10.101.10">
    <property type="entry name" value="PGBD-like superfamily/PGBD"/>
    <property type="match status" value="1"/>
</dbReference>
<feature type="transmembrane region" description="Helical" evidence="2">
    <location>
        <begin position="118"/>
        <end position="136"/>
    </location>
</feature>
<dbReference type="EMBL" id="JACHIR010000001">
    <property type="protein sequence ID" value="MBB5890036.1"/>
    <property type="molecule type" value="Genomic_DNA"/>
</dbReference>
<keyword evidence="2" id="KW-0812">Transmembrane</keyword>
<comment type="caution">
    <text evidence="4">The sequence shown here is derived from an EMBL/GenBank/DDBJ whole genome shotgun (WGS) entry which is preliminary data.</text>
</comment>
<name>A0A7W9KCK0_9PSEU</name>
<dbReference type="SUPFAM" id="SSF53955">
    <property type="entry name" value="Lysozyme-like"/>
    <property type="match status" value="1"/>
</dbReference>
<reference evidence="4 5" key="1">
    <citation type="submission" date="2020-08" db="EMBL/GenBank/DDBJ databases">
        <title>Sequencing the genomes of 1000 actinobacteria strains.</title>
        <authorList>
            <person name="Klenk H.-P."/>
        </authorList>
    </citation>
    <scope>NUCLEOTIDE SEQUENCE [LARGE SCALE GENOMIC DNA]</scope>
    <source>
        <strain evidence="4 5">DSM 43851</strain>
    </source>
</reference>
<sequence>MIASTQTDKFAAYLRMLKDRSGRGFDRLGKQAGVSGSSLHRYCSGVKVPSDYRVVHSFAKVCGASAEELRELHQLWALADTERDTPPPEPTQEPASAQEQPPGREQHRKWRTALTSRYTIAAAVAVILLAGGLVWFTRAPSSAQSLPAQDSGKVLFSAGCQTVSMGEHDDCVTEVQSLLVKANTKIAVDSDFGPETLRKVTAFQVLAGLPAKGVVDTATKQALYAGKVSLATWTPQQVEQQIRQVFTEDPDTAVAVARCASFLDPLYVLPNTNGSRNWGVFQISDKRLQQLDGTPKKAFDPAWNIAAAHRLWAVQRDFHDWPSCQAALSR</sequence>
<dbReference type="AlphaFoldDB" id="A0A7W9KCK0"/>
<keyword evidence="2" id="KW-0472">Membrane</keyword>
<keyword evidence="2" id="KW-1133">Transmembrane helix</keyword>
<protein>
    <recommendedName>
        <fullName evidence="3">Peptidoglycan binding-like domain-containing protein</fullName>
    </recommendedName>
</protein>
<dbReference type="Pfam" id="PF13560">
    <property type="entry name" value="HTH_31"/>
    <property type="match status" value="1"/>
</dbReference>
<gene>
    <name evidence="4" type="ORF">BJ998_001232</name>
</gene>
<evidence type="ECO:0000256" key="2">
    <source>
        <dbReference type="SAM" id="Phobius"/>
    </source>
</evidence>
<accession>A0A7W9KCK0</accession>
<feature type="compositionally biased region" description="Low complexity" evidence="1">
    <location>
        <begin position="92"/>
        <end position="101"/>
    </location>
</feature>
<dbReference type="InterPro" id="IPR036366">
    <property type="entry name" value="PGBDSf"/>
</dbReference>
<evidence type="ECO:0000313" key="4">
    <source>
        <dbReference type="EMBL" id="MBB5890036.1"/>
    </source>
</evidence>
<evidence type="ECO:0000259" key="3">
    <source>
        <dbReference type="Pfam" id="PF01471"/>
    </source>
</evidence>
<evidence type="ECO:0000313" key="5">
    <source>
        <dbReference type="Proteomes" id="UP000585638"/>
    </source>
</evidence>
<dbReference type="InterPro" id="IPR023346">
    <property type="entry name" value="Lysozyme-like_dom_sf"/>
</dbReference>
<dbReference type="Proteomes" id="UP000585638">
    <property type="component" value="Unassembled WGS sequence"/>
</dbReference>
<proteinExistence type="predicted"/>
<feature type="region of interest" description="Disordered" evidence="1">
    <location>
        <begin position="81"/>
        <end position="108"/>
    </location>
</feature>
<organism evidence="4 5">
    <name type="scientific">Kutzneria kofuensis</name>
    <dbReference type="NCBI Taxonomy" id="103725"/>
    <lineage>
        <taxon>Bacteria</taxon>
        <taxon>Bacillati</taxon>
        <taxon>Actinomycetota</taxon>
        <taxon>Actinomycetes</taxon>
        <taxon>Pseudonocardiales</taxon>
        <taxon>Pseudonocardiaceae</taxon>
        <taxon>Kutzneria</taxon>
    </lineage>
</organism>
<dbReference type="RefSeq" id="WP_184859259.1">
    <property type="nucleotide sequence ID" value="NZ_BAAAWY010000008.1"/>
</dbReference>
<dbReference type="Pfam" id="PF01471">
    <property type="entry name" value="PG_binding_1"/>
    <property type="match status" value="1"/>
</dbReference>
<dbReference type="SUPFAM" id="SSF47090">
    <property type="entry name" value="PGBD-like"/>
    <property type="match status" value="1"/>
</dbReference>
<evidence type="ECO:0000256" key="1">
    <source>
        <dbReference type="SAM" id="MobiDB-lite"/>
    </source>
</evidence>
<dbReference type="InterPro" id="IPR036365">
    <property type="entry name" value="PGBD-like_sf"/>
</dbReference>
<keyword evidence="5" id="KW-1185">Reference proteome</keyword>